<dbReference type="EMBL" id="CAJVPM010015778">
    <property type="protein sequence ID" value="CAG8610065.1"/>
    <property type="molecule type" value="Genomic_DNA"/>
</dbReference>
<comment type="caution">
    <text evidence="1">The sequence shown here is derived from an EMBL/GenBank/DDBJ whole genome shotgun (WGS) entry which is preliminary data.</text>
</comment>
<feature type="non-terminal residue" evidence="1">
    <location>
        <position position="93"/>
    </location>
</feature>
<proteinExistence type="predicted"/>
<reference evidence="1" key="1">
    <citation type="submission" date="2021-06" db="EMBL/GenBank/DDBJ databases">
        <authorList>
            <person name="Kallberg Y."/>
            <person name="Tangrot J."/>
            <person name="Rosling A."/>
        </authorList>
    </citation>
    <scope>NUCLEOTIDE SEQUENCE</scope>
    <source>
        <strain evidence="1">AU212A</strain>
    </source>
</reference>
<evidence type="ECO:0000313" key="2">
    <source>
        <dbReference type="Proteomes" id="UP000789860"/>
    </source>
</evidence>
<accession>A0ACA9MVR5</accession>
<organism evidence="1 2">
    <name type="scientific">Scutellospora calospora</name>
    <dbReference type="NCBI Taxonomy" id="85575"/>
    <lineage>
        <taxon>Eukaryota</taxon>
        <taxon>Fungi</taxon>
        <taxon>Fungi incertae sedis</taxon>
        <taxon>Mucoromycota</taxon>
        <taxon>Glomeromycotina</taxon>
        <taxon>Glomeromycetes</taxon>
        <taxon>Diversisporales</taxon>
        <taxon>Gigasporaceae</taxon>
        <taxon>Scutellospora</taxon>
    </lineage>
</organism>
<feature type="non-terminal residue" evidence="1">
    <location>
        <position position="1"/>
    </location>
</feature>
<protein>
    <submittedName>
        <fullName evidence="1">10733_t:CDS:1</fullName>
    </submittedName>
</protein>
<sequence length="93" mass="10098">KARQLLRDMSSMSDAPIEPPMQTRLLDACTEVPGVVMAGVPGAGGYDAIFCVGIEDNFITQVENIWENWSEMSVGPLLTSESSDGFMKESLDN</sequence>
<evidence type="ECO:0000313" key="1">
    <source>
        <dbReference type="EMBL" id="CAG8610065.1"/>
    </source>
</evidence>
<gene>
    <name evidence="1" type="ORF">SCALOS_LOCUS7254</name>
</gene>
<keyword evidence="2" id="KW-1185">Reference proteome</keyword>
<name>A0ACA9MVR5_9GLOM</name>
<dbReference type="Proteomes" id="UP000789860">
    <property type="component" value="Unassembled WGS sequence"/>
</dbReference>